<accession>A0A1Y1XBW0</accession>
<comment type="caution">
    <text evidence="2">The sequence shown here is derived from an EMBL/GenBank/DDBJ whole genome shotgun (WGS) entry which is preliminary data.</text>
</comment>
<reference evidence="2 3" key="1">
    <citation type="submission" date="2016-08" db="EMBL/GenBank/DDBJ databases">
        <title>A Parts List for Fungal Cellulosomes Revealed by Comparative Genomics.</title>
        <authorList>
            <consortium name="DOE Joint Genome Institute"/>
            <person name="Haitjema C.H."/>
            <person name="Gilmore S.P."/>
            <person name="Henske J.K."/>
            <person name="Solomon K.V."/>
            <person name="De Groot R."/>
            <person name="Kuo A."/>
            <person name="Mondo S.J."/>
            <person name="Salamov A.A."/>
            <person name="Labutti K."/>
            <person name="Zhao Z."/>
            <person name="Chiniquy J."/>
            <person name="Barry K."/>
            <person name="Brewer H.M."/>
            <person name="Purvine S.O."/>
            <person name="Wright A.T."/>
            <person name="Boxma B."/>
            <person name="Van Alen T."/>
            <person name="Hackstein J.H."/>
            <person name="Baker S.E."/>
            <person name="Grigoriev I.V."/>
            <person name="O'Malley M.A."/>
        </authorList>
    </citation>
    <scope>NUCLEOTIDE SEQUENCE [LARGE SCALE GENOMIC DNA]</scope>
    <source>
        <strain evidence="2 3">S4</strain>
    </source>
</reference>
<keyword evidence="1" id="KW-0812">Transmembrane</keyword>
<gene>
    <name evidence="2" type="ORF">BCR32DRAFT_267083</name>
</gene>
<dbReference type="Proteomes" id="UP000193944">
    <property type="component" value="Unassembled WGS sequence"/>
</dbReference>
<dbReference type="OrthoDB" id="10529403at2759"/>
<dbReference type="EMBL" id="MCFG01000076">
    <property type="protein sequence ID" value="ORX83271.1"/>
    <property type="molecule type" value="Genomic_DNA"/>
</dbReference>
<name>A0A1Y1XBW0_9FUNG</name>
<evidence type="ECO:0000313" key="3">
    <source>
        <dbReference type="Proteomes" id="UP000193944"/>
    </source>
</evidence>
<feature type="transmembrane region" description="Helical" evidence="1">
    <location>
        <begin position="379"/>
        <end position="397"/>
    </location>
</feature>
<organism evidence="2 3">
    <name type="scientific">Anaeromyces robustus</name>
    <dbReference type="NCBI Taxonomy" id="1754192"/>
    <lineage>
        <taxon>Eukaryota</taxon>
        <taxon>Fungi</taxon>
        <taxon>Fungi incertae sedis</taxon>
        <taxon>Chytridiomycota</taxon>
        <taxon>Chytridiomycota incertae sedis</taxon>
        <taxon>Neocallimastigomycetes</taxon>
        <taxon>Neocallimastigales</taxon>
        <taxon>Neocallimastigaceae</taxon>
        <taxon>Anaeromyces</taxon>
    </lineage>
</organism>
<evidence type="ECO:0008006" key="4">
    <source>
        <dbReference type="Google" id="ProtNLM"/>
    </source>
</evidence>
<sequence length="399" mass="48288">MNSKEQFCNHLKSLIKEERELFEDVYWEKDIEIWNDLEKSKKINLEFNTNGFKWIIDIKQCDDTVCVGFSNNDNSNLFYIRYVLFFRHCNDYSKFIAKTFFKKQIGNNNDGYEFDNYFNKDDNNLVENGKVVCGIYICVYKTDKEEKYLNGLKNLIRDDDLQNMILYKDEYYEYQIEKWNNFQNDLLTKYIYPHFNACQVQFCKSKDKHHHNKSISIQLLDYTILEEHLSFWANIVFSFRNVNDVNCHKAKVITPDMTHFYDYNFYIKYNKFIKESELFSKKNDTNVSIIENNKTIIGLYIRLYKFDKNYLNSRNIYGNNIFSNLYCDDNYSKSLRIKSSKSAVNTNTESYILHINDSKQLNEINVAKKTRWTNILNKLYYYNYVILLIVIIYYYYYGY</sequence>
<keyword evidence="1" id="KW-1133">Transmembrane helix</keyword>
<keyword evidence="3" id="KW-1185">Reference proteome</keyword>
<dbReference type="AlphaFoldDB" id="A0A1Y1XBW0"/>
<keyword evidence="1" id="KW-0472">Membrane</keyword>
<evidence type="ECO:0000256" key="1">
    <source>
        <dbReference type="SAM" id="Phobius"/>
    </source>
</evidence>
<evidence type="ECO:0000313" key="2">
    <source>
        <dbReference type="EMBL" id="ORX83271.1"/>
    </source>
</evidence>
<protein>
    <recommendedName>
        <fullName evidence="4">MATH domain-containing protein</fullName>
    </recommendedName>
</protein>
<reference evidence="2 3" key="2">
    <citation type="submission" date="2016-08" db="EMBL/GenBank/DDBJ databases">
        <title>Pervasive Adenine N6-methylation of Active Genes in Fungi.</title>
        <authorList>
            <consortium name="DOE Joint Genome Institute"/>
            <person name="Mondo S.J."/>
            <person name="Dannebaum R.O."/>
            <person name="Kuo R.C."/>
            <person name="Labutti K."/>
            <person name="Haridas S."/>
            <person name="Kuo A."/>
            <person name="Salamov A."/>
            <person name="Ahrendt S.R."/>
            <person name="Lipzen A."/>
            <person name="Sullivan W."/>
            <person name="Andreopoulos W.B."/>
            <person name="Clum A."/>
            <person name="Lindquist E."/>
            <person name="Daum C."/>
            <person name="Ramamoorthy G.K."/>
            <person name="Gryganskyi A."/>
            <person name="Culley D."/>
            <person name="Magnuson J.K."/>
            <person name="James T.Y."/>
            <person name="O'Malley M.A."/>
            <person name="Stajich J.E."/>
            <person name="Spatafora J.W."/>
            <person name="Visel A."/>
            <person name="Grigoriev I.V."/>
        </authorList>
    </citation>
    <scope>NUCLEOTIDE SEQUENCE [LARGE SCALE GENOMIC DNA]</scope>
    <source>
        <strain evidence="2 3">S4</strain>
    </source>
</reference>
<proteinExistence type="predicted"/>